<sequence length="747" mass="82804">MLAKSDKFAGGYYCGPYEPPGESEGSGSSGQIDNEIAASEDSSAPTRKCIALNLDKGHTFGVARQVLSLPNMSHSERKDLIHRLSRELEQIRMLQKKVELQRTNFVSFSSSSDILSCSNGQNLPHVLDFQKSSIISSWPGNKNNPSSGKARKFSRDVSGRFESAKHASAANTTHIILMKQCEGLLKRLMSHQYGWVFNKPVDTVKLNIPDYFNVIKHPMDLGTVKKKMASGAYASPLEFHADVRLTFSNAMTYNPPGNDVHVMADTINKFFEVRWKNIEKKIPVTGAQLVQSKAPVENISTSKTMPPAKRRKTTSVTQELLLGPEKRMTDEEKHNLGRELESLFDEMPTHIIDFLKEHGSYGTEPGEEIEIDIDDLSDDTLFSLRKLLDDYVQEKQKNQSRADPCEIELQNESGLSNSSLQQGKGNGQADKDVDIGGNDPLVSSHPPVEIEKDTGHRNSKFVSPGSTRGSDIGCSPYSEPDGAKVASPVEAMKVLEVADSGALLDEKTCIENHLDSTECVSVLDQPEHTYQPKPSSAESDGCQDDSAPVERHISPEKLYRAALLKKKFADTILKAREKTLTQLLSLHQGEKGDPEQLRREREELEQQRKKEKARLQAEAEAAEDAQRRAVAEAAAEARRKRELEREAARQELLKVEKTIEINENARFLEDLEMLRAAPAEQLPSSVDETSPSNSQDGLGSFKFGGCNPLEQLGLFMKDDEGEEDDHDELLQAPNPVNDAAAEEGEIV</sequence>
<dbReference type="PROSITE" id="PS50014">
    <property type="entry name" value="BROMODOMAIN_2"/>
    <property type="match status" value="1"/>
</dbReference>
<evidence type="ECO:0000313" key="11">
    <source>
        <dbReference type="EMBL" id="KAK8593051.1"/>
    </source>
</evidence>
<evidence type="ECO:0000256" key="1">
    <source>
        <dbReference type="ARBA" id="ARBA00004123"/>
    </source>
</evidence>
<dbReference type="SUPFAM" id="SSF47370">
    <property type="entry name" value="Bromodomain"/>
    <property type="match status" value="1"/>
</dbReference>
<feature type="region of interest" description="Disordered" evidence="8">
    <location>
        <begin position="719"/>
        <end position="747"/>
    </location>
</feature>
<dbReference type="InterPro" id="IPR027353">
    <property type="entry name" value="NET_dom"/>
</dbReference>
<dbReference type="SMART" id="SM00297">
    <property type="entry name" value="BROMO"/>
    <property type="match status" value="1"/>
</dbReference>
<protein>
    <recommendedName>
        <fullName evidence="13">Transcription factor GTE8</fullName>
    </recommendedName>
</protein>
<dbReference type="PRINTS" id="PR00503">
    <property type="entry name" value="BROMODOMAIN"/>
</dbReference>
<feature type="region of interest" description="Disordered" evidence="8">
    <location>
        <begin position="1"/>
        <end position="41"/>
    </location>
</feature>
<reference evidence="11 12" key="1">
    <citation type="journal article" date="2024" name="G3 (Bethesda)">
        <title>Genome assembly of Hibiscus sabdariffa L. provides insights into metabolisms of medicinal natural products.</title>
        <authorList>
            <person name="Kim T."/>
        </authorList>
    </citation>
    <scope>NUCLEOTIDE SEQUENCE [LARGE SCALE GENOMIC DNA]</scope>
    <source>
        <strain evidence="11">TK-2024</strain>
        <tissue evidence="11">Old leaves</tissue>
    </source>
</reference>
<dbReference type="Gene3D" id="1.20.920.10">
    <property type="entry name" value="Bromodomain-like"/>
    <property type="match status" value="1"/>
</dbReference>
<evidence type="ECO:0000256" key="5">
    <source>
        <dbReference type="ARBA" id="ARBA00023163"/>
    </source>
</evidence>
<organism evidence="11 12">
    <name type="scientific">Hibiscus sabdariffa</name>
    <name type="common">roselle</name>
    <dbReference type="NCBI Taxonomy" id="183260"/>
    <lineage>
        <taxon>Eukaryota</taxon>
        <taxon>Viridiplantae</taxon>
        <taxon>Streptophyta</taxon>
        <taxon>Embryophyta</taxon>
        <taxon>Tracheophyta</taxon>
        <taxon>Spermatophyta</taxon>
        <taxon>Magnoliopsida</taxon>
        <taxon>eudicotyledons</taxon>
        <taxon>Gunneridae</taxon>
        <taxon>Pentapetalae</taxon>
        <taxon>rosids</taxon>
        <taxon>malvids</taxon>
        <taxon>Malvales</taxon>
        <taxon>Malvaceae</taxon>
        <taxon>Malvoideae</taxon>
        <taxon>Hibiscus</taxon>
    </lineage>
</organism>
<evidence type="ECO:0000256" key="8">
    <source>
        <dbReference type="SAM" id="MobiDB-lite"/>
    </source>
</evidence>
<dbReference type="Pfam" id="PF00439">
    <property type="entry name" value="Bromodomain"/>
    <property type="match status" value="1"/>
</dbReference>
<feature type="domain" description="Bromo" evidence="9">
    <location>
        <begin position="189"/>
        <end position="261"/>
    </location>
</feature>
<keyword evidence="4 7" id="KW-0103">Bromodomain</keyword>
<keyword evidence="2" id="KW-0805">Transcription regulation</keyword>
<evidence type="ECO:0000313" key="12">
    <source>
        <dbReference type="Proteomes" id="UP001472677"/>
    </source>
</evidence>
<dbReference type="PANTHER" id="PTHR46136:SF1">
    <property type="entry name" value="TRANSCRIPTION FACTOR GTE11-RELATED"/>
    <property type="match status" value="1"/>
</dbReference>
<feature type="domain" description="NET" evidence="10">
    <location>
        <begin position="318"/>
        <end position="399"/>
    </location>
</feature>
<evidence type="ECO:0000259" key="10">
    <source>
        <dbReference type="PROSITE" id="PS51525"/>
    </source>
</evidence>
<dbReference type="InterPro" id="IPR052442">
    <property type="entry name" value="Env_Response_Regulator"/>
</dbReference>
<dbReference type="CDD" id="cd05506">
    <property type="entry name" value="Bromo_plant1"/>
    <property type="match status" value="1"/>
</dbReference>
<dbReference type="InterPro" id="IPR038336">
    <property type="entry name" value="NET_sf"/>
</dbReference>
<feature type="region of interest" description="Disordered" evidence="8">
    <location>
        <begin position="527"/>
        <end position="549"/>
    </location>
</feature>
<dbReference type="InterPro" id="IPR037377">
    <property type="entry name" value="GTE_bromo"/>
</dbReference>
<dbReference type="EMBL" id="JBBPBM010000003">
    <property type="protein sequence ID" value="KAK8593051.1"/>
    <property type="molecule type" value="Genomic_DNA"/>
</dbReference>
<proteinExistence type="predicted"/>
<keyword evidence="5" id="KW-0804">Transcription</keyword>
<evidence type="ECO:0000256" key="6">
    <source>
        <dbReference type="ARBA" id="ARBA00023242"/>
    </source>
</evidence>
<feature type="region of interest" description="Disordered" evidence="8">
    <location>
        <begin position="414"/>
        <end position="483"/>
    </location>
</feature>
<gene>
    <name evidence="11" type="ORF">V6N12_045140</name>
</gene>
<evidence type="ECO:0000256" key="3">
    <source>
        <dbReference type="ARBA" id="ARBA00023054"/>
    </source>
</evidence>
<feature type="region of interest" description="Disordered" evidence="8">
    <location>
        <begin position="585"/>
        <end position="627"/>
    </location>
</feature>
<dbReference type="Gene3D" id="1.20.1270.220">
    <property type="match status" value="1"/>
</dbReference>
<evidence type="ECO:0000259" key="9">
    <source>
        <dbReference type="PROSITE" id="PS50014"/>
    </source>
</evidence>
<feature type="compositionally biased region" description="Basic and acidic residues" evidence="8">
    <location>
        <begin position="588"/>
        <end position="617"/>
    </location>
</feature>
<evidence type="ECO:0000256" key="7">
    <source>
        <dbReference type="PROSITE-ProRule" id="PRU00035"/>
    </source>
</evidence>
<evidence type="ECO:0008006" key="13">
    <source>
        <dbReference type="Google" id="ProtNLM"/>
    </source>
</evidence>
<dbReference type="InterPro" id="IPR001487">
    <property type="entry name" value="Bromodomain"/>
</dbReference>
<dbReference type="Pfam" id="PF17035">
    <property type="entry name" value="BET"/>
    <property type="match status" value="1"/>
</dbReference>
<feature type="compositionally biased region" description="Low complexity" evidence="8">
    <location>
        <begin position="10"/>
        <end position="30"/>
    </location>
</feature>
<dbReference type="PROSITE" id="PS51525">
    <property type="entry name" value="NET"/>
    <property type="match status" value="1"/>
</dbReference>
<keyword evidence="12" id="KW-1185">Reference proteome</keyword>
<feature type="region of interest" description="Disordered" evidence="8">
    <location>
        <begin position="679"/>
        <end position="703"/>
    </location>
</feature>
<name>A0ABR2G1Y7_9ROSI</name>
<evidence type="ECO:0000256" key="4">
    <source>
        <dbReference type="ARBA" id="ARBA00023117"/>
    </source>
</evidence>
<feature type="compositionally biased region" description="Polar residues" evidence="8">
    <location>
        <begin position="460"/>
        <end position="469"/>
    </location>
</feature>
<keyword evidence="3" id="KW-0175">Coiled coil</keyword>
<feature type="compositionally biased region" description="Polar residues" evidence="8">
    <location>
        <begin position="414"/>
        <end position="423"/>
    </location>
</feature>
<evidence type="ECO:0000256" key="2">
    <source>
        <dbReference type="ARBA" id="ARBA00023015"/>
    </source>
</evidence>
<dbReference type="PANTHER" id="PTHR46136">
    <property type="entry name" value="TRANSCRIPTION FACTOR GTE8"/>
    <property type="match status" value="1"/>
</dbReference>
<comment type="caution">
    <text evidence="11">The sequence shown here is derived from an EMBL/GenBank/DDBJ whole genome shotgun (WGS) entry which is preliminary data.</text>
</comment>
<accession>A0ABR2G1Y7</accession>
<feature type="compositionally biased region" description="Polar residues" evidence="8">
    <location>
        <begin position="682"/>
        <end position="697"/>
    </location>
</feature>
<dbReference type="InterPro" id="IPR036427">
    <property type="entry name" value="Bromodomain-like_sf"/>
</dbReference>
<keyword evidence="6" id="KW-0539">Nucleus</keyword>
<dbReference type="Proteomes" id="UP001472677">
    <property type="component" value="Unassembled WGS sequence"/>
</dbReference>
<comment type="subcellular location">
    <subcellularLocation>
        <location evidence="1">Nucleus</location>
    </subcellularLocation>
</comment>